<feature type="domain" description="Phosphatidic acid phosphatase type 2/haloperoxidase" evidence="2">
    <location>
        <begin position="96"/>
        <end position="210"/>
    </location>
</feature>
<feature type="transmembrane region" description="Helical" evidence="1">
    <location>
        <begin position="9"/>
        <end position="33"/>
    </location>
</feature>
<feature type="transmembrane region" description="Helical" evidence="1">
    <location>
        <begin position="72"/>
        <end position="90"/>
    </location>
</feature>
<keyword evidence="1" id="KW-1133">Transmembrane helix</keyword>
<dbReference type="PANTHER" id="PTHR14969">
    <property type="entry name" value="SPHINGOSINE-1-PHOSPHATE PHOSPHOHYDROLASE"/>
    <property type="match status" value="1"/>
</dbReference>
<dbReference type="Gene3D" id="1.20.144.10">
    <property type="entry name" value="Phosphatidic acid phosphatase type 2/haloperoxidase"/>
    <property type="match status" value="2"/>
</dbReference>
<dbReference type="Pfam" id="PF01569">
    <property type="entry name" value="PAP2"/>
    <property type="match status" value="1"/>
</dbReference>
<protein>
    <submittedName>
        <fullName evidence="3">Phosphatase PAP2 family protein</fullName>
    </submittedName>
</protein>
<dbReference type="InterPro" id="IPR000326">
    <property type="entry name" value="PAP2/HPO"/>
</dbReference>
<dbReference type="InterPro" id="IPR036938">
    <property type="entry name" value="PAP2/HPO_sf"/>
</dbReference>
<organism evidence="3 4">
    <name type="scientific">Paenibacillus polygoni</name>
    <dbReference type="NCBI Taxonomy" id="3050112"/>
    <lineage>
        <taxon>Bacteria</taxon>
        <taxon>Bacillati</taxon>
        <taxon>Bacillota</taxon>
        <taxon>Bacilli</taxon>
        <taxon>Bacillales</taxon>
        <taxon>Paenibacillaceae</taxon>
        <taxon>Paenibacillus</taxon>
    </lineage>
</organism>
<dbReference type="EMBL" id="CP127162">
    <property type="protein sequence ID" value="WIV18689.1"/>
    <property type="molecule type" value="Genomic_DNA"/>
</dbReference>
<name>A0ABY8X1V6_9BACL</name>
<feature type="transmembrane region" description="Helical" evidence="1">
    <location>
        <begin position="195"/>
        <end position="213"/>
    </location>
</feature>
<dbReference type="PANTHER" id="PTHR14969:SF13">
    <property type="entry name" value="AT30094P"/>
    <property type="match status" value="1"/>
</dbReference>
<gene>
    <name evidence="3" type="ORF">QPK24_20440</name>
</gene>
<dbReference type="SUPFAM" id="SSF48317">
    <property type="entry name" value="Acid phosphatase/Vanadium-dependent haloperoxidase"/>
    <property type="match status" value="1"/>
</dbReference>
<feature type="transmembrane region" description="Helical" evidence="1">
    <location>
        <begin position="99"/>
        <end position="118"/>
    </location>
</feature>
<feature type="transmembrane region" description="Helical" evidence="1">
    <location>
        <begin position="138"/>
        <end position="157"/>
    </location>
</feature>
<reference evidence="3 4" key="1">
    <citation type="submission" date="2023-06" db="EMBL/GenBank/DDBJ databases">
        <title>Paenibacillus polygonum sp. nov., an endophytic bacterium, isolated from Polygonum lapathifolium L. in Nanji Wetland National Nature Reserve, South of Poyang Lake, Jiangxi Province, China.</title>
        <authorList>
            <person name="Yu Z."/>
        </authorList>
    </citation>
    <scope>NUCLEOTIDE SEQUENCE [LARGE SCALE GENOMIC DNA]</scope>
    <source>
        <strain evidence="3 4">C31</strain>
    </source>
</reference>
<evidence type="ECO:0000313" key="3">
    <source>
        <dbReference type="EMBL" id="WIV18689.1"/>
    </source>
</evidence>
<dbReference type="CDD" id="cd03392">
    <property type="entry name" value="PAP2_like_2"/>
    <property type="match status" value="1"/>
</dbReference>
<dbReference type="Proteomes" id="UP001236415">
    <property type="component" value="Chromosome"/>
</dbReference>
<evidence type="ECO:0000259" key="2">
    <source>
        <dbReference type="SMART" id="SM00014"/>
    </source>
</evidence>
<feature type="transmembrane region" description="Helical" evidence="1">
    <location>
        <begin position="169"/>
        <end position="189"/>
    </location>
</feature>
<dbReference type="RefSeq" id="WP_285744269.1">
    <property type="nucleotide sequence ID" value="NZ_CP127162.1"/>
</dbReference>
<sequence length="225" mass="25277">MRKIKNHSLLWTIIGLVASLSIIFLIAFLMYIVGMDRIQQLDIRIQKLLFPSANSSYYTLLPLMRAVTSFGSFPYSLLVALAFACYYIIYRSRYLEGNIVLLSFLGMWGINTLSKFIVRRERPDLDFLINVSGYSFPSGHAMVAAGFYGTLLLIAIYSKKQKKGDPTLLAMMGISAILLLGFSRIYLGVHYPSDVLTGFISGSVWLVCINQVFRIEFASSPSAKH</sequence>
<keyword evidence="4" id="KW-1185">Reference proteome</keyword>
<keyword evidence="1" id="KW-0812">Transmembrane</keyword>
<dbReference type="SMART" id="SM00014">
    <property type="entry name" value="acidPPc"/>
    <property type="match status" value="1"/>
</dbReference>
<evidence type="ECO:0000256" key="1">
    <source>
        <dbReference type="SAM" id="Phobius"/>
    </source>
</evidence>
<keyword evidence="1" id="KW-0472">Membrane</keyword>
<evidence type="ECO:0000313" key="4">
    <source>
        <dbReference type="Proteomes" id="UP001236415"/>
    </source>
</evidence>
<proteinExistence type="predicted"/>
<accession>A0ABY8X1V6</accession>